<keyword evidence="9" id="KW-1185">Reference proteome</keyword>
<dbReference type="Pfam" id="PF13920">
    <property type="entry name" value="zf-C3HC4_3"/>
    <property type="match status" value="1"/>
</dbReference>
<feature type="domain" description="RING-type" evidence="7">
    <location>
        <begin position="374"/>
        <end position="413"/>
    </location>
</feature>
<feature type="region of interest" description="Disordered" evidence="6">
    <location>
        <begin position="250"/>
        <end position="274"/>
    </location>
</feature>
<dbReference type="InterPro" id="IPR036770">
    <property type="entry name" value="Ankyrin_rpt-contain_sf"/>
</dbReference>
<comment type="caution">
    <text evidence="8">The sequence shown here is derived from an EMBL/GenBank/DDBJ whole genome shotgun (WGS) entry which is preliminary data.</text>
</comment>
<feature type="compositionally biased region" description="Low complexity" evidence="6">
    <location>
        <begin position="297"/>
        <end position="316"/>
    </location>
</feature>
<dbReference type="SMART" id="SM00184">
    <property type="entry name" value="RING"/>
    <property type="match status" value="1"/>
</dbReference>
<keyword evidence="2 5" id="KW-0863">Zinc-finger</keyword>
<keyword evidence="3" id="KW-0862">Zinc</keyword>
<dbReference type="AlphaFoldDB" id="A0AAD4RYG3"/>
<dbReference type="InterPro" id="IPR001841">
    <property type="entry name" value="Znf_RING"/>
</dbReference>
<dbReference type="EMBL" id="JAJJMB010017069">
    <property type="protein sequence ID" value="KAI3842217.1"/>
    <property type="molecule type" value="Genomic_DNA"/>
</dbReference>
<dbReference type="Gene3D" id="3.30.40.10">
    <property type="entry name" value="Zinc/RING finger domain, C3HC4 (zinc finger)"/>
    <property type="match status" value="1"/>
</dbReference>
<feature type="region of interest" description="Disordered" evidence="6">
    <location>
        <begin position="296"/>
        <end position="323"/>
    </location>
</feature>
<sequence>MQQQSKDMLLYQQVKKREYEKIRALRREGVGLEWVDNKGNTPLMVACMDPKLINVVKTLIELGADVNASPPNSHGGTPIRNAALRGLDQTVRLLLTYRPHGETTSTPINGIYSALDTARRLSFGNVVREIENHISLFSGLLREEHYPVHHEGIDPPCYSSRKIWAAVIYGSSQSQSGAKLELRIYHSAQDAQPREVISLGEAKLEKPNSYHAQPSVGIVGKSSETKQLFYPTSFGDKQQLQRFFSACKGIQQGAHPPQPNSLPPVPANPSSLTSEDEDIELAMALNASLQLQYTLDSNISPGSGSSSSNPAETTSIPSEETEDDQMSYASIIFGGNHEPTNVRPIDMSTATTTDHKPAKTGAVLTDDVGDTTSCIICFDAPREGACIPCGHMVGCVSCLNEIKTKKWGCPVCRNKINGVIRIYNV</sequence>
<dbReference type="Gene3D" id="1.25.40.20">
    <property type="entry name" value="Ankyrin repeat-containing domain"/>
    <property type="match status" value="1"/>
</dbReference>
<proteinExistence type="predicted"/>
<evidence type="ECO:0000256" key="6">
    <source>
        <dbReference type="SAM" id="MobiDB-lite"/>
    </source>
</evidence>
<feature type="compositionally biased region" description="Pro residues" evidence="6">
    <location>
        <begin position="256"/>
        <end position="267"/>
    </location>
</feature>
<accession>A0AAD4RYG3</accession>
<dbReference type="CDD" id="cd23129">
    <property type="entry name" value="RING-HC_XBAT35-like"/>
    <property type="match status" value="1"/>
</dbReference>
<evidence type="ECO:0000256" key="4">
    <source>
        <dbReference type="PROSITE-ProRule" id="PRU00023"/>
    </source>
</evidence>
<dbReference type="SUPFAM" id="SSF57850">
    <property type="entry name" value="RING/U-box"/>
    <property type="match status" value="1"/>
</dbReference>
<evidence type="ECO:0000259" key="7">
    <source>
        <dbReference type="PROSITE" id="PS50089"/>
    </source>
</evidence>
<dbReference type="SMART" id="SM00248">
    <property type="entry name" value="ANK"/>
    <property type="match status" value="2"/>
</dbReference>
<evidence type="ECO:0000313" key="9">
    <source>
        <dbReference type="Proteomes" id="UP001202328"/>
    </source>
</evidence>
<dbReference type="PROSITE" id="PS50088">
    <property type="entry name" value="ANK_REPEAT"/>
    <property type="match status" value="1"/>
</dbReference>
<dbReference type="PROSITE" id="PS50297">
    <property type="entry name" value="ANK_REP_REGION"/>
    <property type="match status" value="1"/>
</dbReference>
<evidence type="ECO:0000313" key="8">
    <source>
        <dbReference type="EMBL" id="KAI3842217.1"/>
    </source>
</evidence>
<name>A0AAD4RYG3_9MAGN</name>
<dbReference type="PANTHER" id="PTHR46858:SF7">
    <property type="entry name" value="RING-TYPE DOMAIN-CONTAINING PROTEIN"/>
    <property type="match status" value="1"/>
</dbReference>
<reference evidence="8" key="1">
    <citation type="submission" date="2022-04" db="EMBL/GenBank/DDBJ databases">
        <title>A functionally conserved STORR gene fusion in Papaver species that diverged 16.8 million years ago.</title>
        <authorList>
            <person name="Catania T."/>
        </authorList>
    </citation>
    <scope>NUCLEOTIDE SEQUENCE</scope>
    <source>
        <strain evidence="8">S-188037</strain>
    </source>
</reference>
<keyword evidence="1" id="KW-0479">Metal-binding</keyword>
<feature type="repeat" description="ANK" evidence="4">
    <location>
        <begin position="38"/>
        <end position="71"/>
    </location>
</feature>
<evidence type="ECO:0000256" key="5">
    <source>
        <dbReference type="PROSITE-ProRule" id="PRU00175"/>
    </source>
</evidence>
<dbReference type="PANTHER" id="PTHR46858">
    <property type="entry name" value="OS05G0521000 PROTEIN"/>
    <property type="match status" value="1"/>
</dbReference>
<dbReference type="InterPro" id="IPR013083">
    <property type="entry name" value="Znf_RING/FYVE/PHD"/>
</dbReference>
<dbReference type="GO" id="GO:0061630">
    <property type="term" value="F:ubiquitin protein ligase activity"/>
    <property type="evidence" value="ECO:0007669"/>
    <property type="project" value="TreeGrafter"/>
</dbReference>
<dbReference type="GO" id="GO:0008270">
    <property type="term" value="F:zinc ion binding"/>
    <property type="evidence" value="ECO:0007669"/>
    <property type="project" value="UniProtKB-KW"/>
</dbReference>
<dbReference type="InterPro" id="IPR002110">
    <property type="entry name" value="Ankyrin_rpt"/>
</dbReference>
<dbReference type="Pfam" id="PF12796">
    <property type="entry name" value="Ank_2"/>
    <property type="match status" value="1"/>
</dbReference>
<evidence type="ECO:0000256" key="1">
    <source>
        <dbReference type="ARBA" id="ARBA00022723"/>
    </source>
</evidence>
<gene>
    <name evidence="8" type="ORF">MKW98_026007</name>
</gene>
<evidence type="ECO:0000256" key="3">
    <source>
        <dbReference type="ARBA" id="ARBA00022833"/>
    </source>
</evidence>
<dbReference type="SUPFAM" id="SSF48403">
    <property type="entry name" value="Ankyrin repeat"/>
    <property type="match status" value="1"/>
</dbReference>
<dbReference type="PROSITE" id="PS50089">
    <property type="entry name" value="ZF_RING_2"/>
    <property type="match status" value="1"/>
</dbReference>
<dbReference type="GO" id="GO:0016567">
    <property type="term" value="P:protein ubiquitination"/>
    <property type="evidence" value="ECO:0007669"/>
    <property type="project" value="TreeGrafter"/>
</dbReference>
<dbReference type="Proteomes" id="UP001202328">
    <property type="component" value="Unassembled WGS sequence"/>
</dbReference>
<organism evidence="8 9">
    <name type="scientific">Papaver atlanticum</name>
    <dbReference type="NCBI Taxonomy" id="357466"/>
    <lineage>
        <taxon>Eukaryota</taxon>
        <taxon>Viridiplantae</taxon>
        <taxon>Streptophyta</taxon>
        <taxon>Embryophyta</taxon>
        <taxon>Tracheophyta</taxon>
        <taxon>Spermatophyta</taxon>
        <taxon>Magnoliopsida</taxon>
        <taxon>Ranunculales</taxon>
        <taxon>Papaveraceae</taxon>
        <taxon>Papaveroideae</taxon>
        <taxon>Papaver</taxon>
    </lineage>
</organism>
<protein>
    <recommendedName>
        <fullName evidence="7">RING-type domain-containing protein</fullName>
    </recommendedName>
</protein>
<keyword evidence="4" id="KW-0040">ANK repeat</keyword>
<evidence type="ECO:0000256" key="2">
    <source>
        <dbReference type="ARBA" id="ARBA00022771"/>
    </source>
</evidence>